<accession>A0A0F9IFJ9</accession>
<reference evidence="1" key="1">
    <citation type="journal article" date="2015" name="Nature">
        <title>Complex archaea that bridge the gap between prokaryotes and eukaryotes.</title>
        <authorList>
            <person name="Spang A."/>
            <person name="Saw J.H."/>
            <person name="Jorgensen S.L."/>
            <person name="Zaremba-Niedzwiedzka K."/>
            <person name="Martijn J."/>
            <person name="Lind A.E."/>
            <person name="van Eijk R."/>
            <person name="Schleper C."/>
            <person name="Guy L."/>
            <person name="Ettema T.J."/>
        </authorList>
    </citation>
    <scope>NUCLEOTIDE SEQUENCE</scope>
</reference>
<organism evidence="1">
    <name type="scientific">marine sediment metagenome</name>
    <dbReference type="NCBI Taxonomy" id="412755"/>
    <lineage>
        <taxon>unclassified sequences</taxon>
        <taxon>metagenomes</taxon>
        <taxon>ecological metagenomes</taxon>
    </lineage>
</organism>
<protein>
    <submittedName>
        <fullName evidence="1">Uncharacterized protein</fullName>
    </submittedName>
</protein>
<dbReference type="EMBL" id="LAZR01021186">
    <property type="protein sequence ID" value="KKL86187.1"/>
    <property type="molecule type" value="Genomic_DNA"/>
</dbReference>
<evidence type="ECO:0000313" key="1">
    <source>
        <dbReference type="EMBL" id="KKL86187.1"/>
    </source>
</evidence>
<dbReference type="AlphaFoldDB" id="A0A0F9IFJ9"/>
<sequence length="244" mass="26307">MPLTSEEQAALDERFEALEDRNERLERLLRSGRAFTTNPLALVTDLDDLGSVKTHLDFEEPPLTPGDPQPEVLRVYARELSTETELVSRDSAGLVKPLSHVHVIKTAAEGVVNNTLQDDNELFFAIGANENWVVEFFIHWQAHTSGDIKFTIAAPSGAAGNFALAAIAGTSNDNPVYYGNNSFGGTIAIQADVTAAGRGTHLFAYVANGSTAGNVQLQWAQNTTFAGTSSSVRAFSWLRGTRVG</sequence>
<gene>
    <name evidence="1" type="ORF">LCGC14_1947250</name>
</gene>
<comment type="caution">
    <text evidence="1">The sequence shown here is derived from an EMBL/GenBank/DDBJ whole genome shotgun (WGS) entry which is preliminary data.</text>
</comment>
<name>A0A0F9IFJ9_9ZZZZ</name>
<proteinExistence type="predicted"/>